<dbReference type="PANTHER" id="PTHR43667">
    <property type="entry name" value="CYCLOPROPANE-FATTY-ACYL-PHOSPHOLIPID SYNTHASE"/>
    <property type="match status" value="1"/>
</dbReference>
<keyword evidence="8" id="KW-1185">Reference proteome</keyword>
<comment type="similarity">
    <text evidence="1">Belongs to the CFA/CMAS family.</text>
</comment>
<keyword evidence="3 7" id="KW-0808">Transferase</keyword>
<comment type="caution">
    <text evidence="7">The sequence shown here is derived from an EMBL/GenBank/DDBJ whole genome shotgun (WGS) entry which is preliminary data.</text>
</comment>
<feature type="domain" description="DUF7884" evidence="6">
    <location>
        <begin position="15"/>
        <end position="94"/>
    </location>
</feature>
<dbReference type="InterPro" id="IPR003333">
    <property type="entry name" value="CMAS"/>
</dbReference>
<dbReference type="EC" id="2.1.1.79" evidence="7"/>
<dbReference type="GO" id="GO:0032259">
    <property type="term" value="P:methylation"/>
    <property type="evidence" value="ECO:0007669"/>
    <property type="project" value="UniProtKB-KW"/>
</dbReference>
<dbReference type="Proteomes" id="UP001265700">
    <property type="component" value="Unassembled WGS sequence"/>
</dbReference>
<organism evidence="7 8">
    <name type="scientific">Hydrogenophaga palleronii</name>
    <dbReference type="NCBI Taxonomy" id="65655"/>
    <lineage>
        <taxon>Bacteria</taxon>
        <taxon>Pseudomonadati</taxon>
        <taxon>Pseudomonadota</taxon>
        <taxon>Betaproteobacteria</taxon>
        <taxon>Burkholderiales</taxon>
        <taxon>Comamonadaceae</taxon>
        <taxon>Hydrogenophaga</taxon>
    </lineage>
</organism>
<sequence>MGSIVERALLPWAQRVKTRVNLPVRLRWGETGDSSLTLGDFEEPQVDIRVRDTAALPLLINPGLDTLGQAYVEGMVDVDGSLADILAVAHRLAETAEPEGGLLGRIRRRFSHSKESDSQAIQYHYDVSNDFYAQWLGESMVYSCGYFENGDETLDQAQLKKIDHILRKIRLQPGQRLLDIGCGWGGLVIRAAQHFGAHCVGITLSKNQFDLAHERVRAAGLEDRIDIRLQDYRDVSDQPFDRITSVGMFEHVGLNYLTNYFAQVRKLLKPDGWAMNHGITSTDAHDGETRHGGGSFIDRYVFPQGELPHIGTVLRTLQEGGLEAFDVENLRRHYQRTTQLWSDAFEANTQRIKPLVDERRWRIWRVYLAGCAWAFAHDEVSIYQVLCRPAGQLADELPWSRRWMYEG</sequence>
<dbReference type="CDD" id="cd02440">
    <property type="entry name" value="AdoMet_MTases"/>
    <property type="match status" value="1"/>
</dbReference>
<dbReference type="PIRSF" id="PIRSF003085">
    <property type="entry name" value="CMAS"/>
    <property type="match status" value="1"/>
</dbReference>
<keyword evidence="2 7" id="KW-0489">Methyltransferase</keyword>
<evidence type="ECO:0000313" key="7">
    <source>
        <dbReference type="EMBL" id="MDR7150707.1"/>
    </source>
</evidence>
<evidence type="ECO:0000259" key="6">
    <source>
        <dbReference type="Pfam" id="PF25371"/>
    </source>
</evidence>
<dbReference type="GO" id="GO:0008825">
    <property type="term" value="F:cyclopropane-fatty-acyl-phospholipid synthase activity"/>
    <property type="evidence" value="ECO:0007669"/>
    <property type="project" value="UniProtKB-EC"/>
</dbReference>
<dbReference type="RefSeq" id="WP_310316677.1">
    <property type="nucleotide sequence ID" value="NZ_JAVDWU010000005.1"/>
</dbReference>
<dbReference type="InterPro" id="IPR057206">
    <property type="entry name" value="DUF7884"/>
</dbReference>
<evidence type="ECO:0000313" key="8">
    <source>
        <dbReference type="Proteomes" id="UP001265700"/>
    </source>
</evidence>
<name>A0ABU1WP57_9BURK</name>
<accession>A0ABU1WP57</accession>
<dbReference type="Gene3D" id="3.40.50.150">
    <property type="entry name" value="Vaccinia Virus protein VP39"/>
    <property type="match status" value="1"/>
</dbReference>
<dbReference type="SUPFAM" id="SSF53335">
    <property type="entry name" value="S-adenosyl-L-methionine-dependent methyltransferases"/>
    <property type="match status" value="1"/>
</dbReference>
<dbReference type="InterPro" id="IPR050723">
    <property type="entry name" value="CFA/CMAS"/>
</dbReference>
<protein>
    <submittedName>
        <fullName evidence="7">Cyclopropane-fatty-acyl-phospholipid synthase</fullName>
        <ecNumber evidence="7">2.1.1.79</ecNumber>
    </submittedName>
</protein>
<dbReference type="PANTHER" id="PTHR43667:SF1">
    <property type="entry name" value="CYCLOPROPANE-FATTY-ACYL-PHOSPHOLIPID SYNTHASE"/>
    <property type="match status" value="1"/>
</dbReference>
<dbReference type="InterPro" id="IPR029063">
    <property type="entry name" value="SAM-dependent_MTases_sf"/>
</dbReference>
<evidence type="ECO:0000256" key="3">
    <source>
        <dbReference type="ARBA" id="ARBA00022679"/>
    </source>
</evidence>
<proteinExistence type="inferred from homology"/>
<gene>
    <name evidence="7" type="ORF">J2W49_002670</name>
</gene>
<dbReference type="Pfam" id="PF02353">
    <property type="entry name" value="CMAS"/>
    <property type="match status" value="1"/>
</dbReference>
<keyword evidence="4" id="KW-0949">S-adenosyl-L-methionine</keyword>
<reference evidence="7 8" key="1">
    <citation type="submission" date="2023-07" db="EMBL/GenBank/DDBJ databases">
        <title>Sorghum-associated microbial communities from plants grown in Nebraska, USA.</title>
        <authorList>
            <person name="Schachtman D."/>
        </authorList>
    </citation>
    <scope>NUCLEOTIDE SEQUENCE [LARGE SCALE GENOMIC DNA]</scope>
    <source>
        <strain evidence="7 8">4249</strain>
    </source>
</reference>
<evidence type="ECO:0000256" key="1">
    <source>
        <dbReference type="ARBA" id="ARBA00010815"/>
    </source>
</evidence>
<evidence type="ECO:0000256" key="5">
    <source>
        <dbReference type="ARBA" id="ARBA00023098"/>
    </source>
</evidence>
<keyword evidence="5" id="KW-0443">Lipid metabolism</keyword>
<evidence type="ECO:0000256" key="4">
    <source>
        <dbReference type="ARBA" id="ARBA00022691"/>
    </source>
</evidence>
<dbReference type="EMBL" id="JAVDWU010000005">
    <property type="protein sequence ID" value="MDR7150707.1"/>
    <property type="molecule type" value="Genomic_DNA"/>
</dbReference>
<evidence type="ECO:0000256" key="2">
    <source>
        <dbReference type="ARBA" id="ARBA00022603"/>
    </source>
</evidence>
<dbReference type="Pfam" id="PF25371">
    <property type="entry name" value="DUF7884"/>
    <property type="match status" value="1"/>
</dbReference>